<dbReference type="InterPro" id="IPR055560">
    <property type="entry name" value="DUF7136"/>
</dbReference>
<keyword evidence="4" id="KW-1185">Reference proteome</keyword>
<dbReference type="Pfam" id="PF23584">
    <property type="entry name" value="DUF7136"/>
    <property type="match status" value="1"/>
</dbReference>
<dbReference type="EMBL" id="KZ679266">
    <property type="protein sequence ID" value="PTB38479.1"/>
    <property type="molecule type" value="Genomic_DNA"/>
</dbReference>
<gene>
    <name evidence="3" type="ORF">M441DRAFT_29836</name>
</gene>
<protein>
    <recommendedName>
        <fullName evidence="2">DUF7136 domain-containing protein</fullName>
    </recommendedName>
</protein>
<evidence type="ECO:0000313" key="4">
    <source>
        <dbReference type="Proteomes" id="UP000240493"/>
    </source>
</evidence>
<feature type="domain" description="DUF7136" evidence="2">
    <location>
        <begin position="78"/>
        <end position="200"/>
    </location>
</feature>
<accession>A0A2T3Z0X7</accession>
<feature type="signal peptide" evidence="1">
    <location>
        <begin position="1"/>
        <end position="23"/>
    </location>
</feature>
<keyword evidence="1" id="KW-0732">Signal</keyword>
<name>A0A2T3Z0X7_TRIA4</name>
<proteinExistence type="predicted"/>
<dbReference type="Proteomes" id="UP000240493">
    <property type="component" value="Unassembled WGS sequence"/>
</dbReference>
<evidence type="ECO:0000259" key="2">
    <source>
        <dbReference type="Pfam" id="PF23584"/>
    </source>
</evidence>
<dbReference type="OrthoDB" id="4490227at2759"/>
<evidence type="ECO:0000313" key="3">
    <source>
        <dbReference type="EMBL" id="PTB38479.1"/>
    </source>
</evidence>
<evidence type="ECO:0000256" key="1">
    <source>
        <dbReference type="SAM" id="SignalP"/>
    </source>
</evidence>
<feature type="chain" id="PRO_5015475087" description="DUF7136 domain-containing protein" evidence="1">
    <location>
        <begin position="24"/>
        <end position="245"/>
    </location>
</feature>
<organism evidence="3 4">
    <name type="scientific">Trichoderma asperellum (strain ATCC 204424 / CBS 433.97 / NBRC 101777)</name>
    <dbReference type="NCBI Taxonomy" id="1042311"/>
    <lineage>
        <taxon>Eukaryota</taxon>
        <taxon>Fungi</taxon>
        <taxon>Dikarya</taxon>
        <taxon>Ascomycota</taxon>
        <taxon>Pezizomycotina</taxon>
        <taxon>Sordariomycetes</taxon>
        <taxon>Hypocreomycetidae</taxon>
        <taxon>Hypocreales</taxon>
        <taxon>Hypocreaceae</taxon>
        <taxon>Trichoderma</taxon>
    </lineage>
</organism>
<reference evidence="3 4" key="1">
    <citation type="submission" date="2016-07" db="EMBL/GenBank/DDBJ databases">
        <title>Multiple horizontal gene transfer events from other fungi enriched the ability of initially mycotrophic Trichoderma (Ascomycota) to feed on dead plant biomass.</title>
        <authorList>
            <consortium name="DOE Joint Genome Institute"/>
            <person name="Aerts A."/>
            <person name="Atanasova L."/>
            <person name="Chenthamara K."/>
            <person name="Zhang J."/>
            <person name="Grujic M."/>
            <person name="Henrissat B."/>
            <person name="Kuo A."/>
            <person name="Salamov A."/>
            <person name="Lipzen A."/>
            <person name="Labutti K."/>
            <person name="Barry K."/>
            <person name="Miao Y."/>
            <person name="Rahimi M.J."/>
            <person name="Shen Q."/>
            <person name="Grigoriev I.V."/>
            <person name="Kubicek C.P."/>
            <person name="Druzhinina I.S."/>
        </authorList>
    </citation>
    <scope>NUCLEOTIDE SEQUENCE [LARGE SCALE GENOMIC DNA]</scope>
    <source>
        <strain evidence="3 4">CBS 433.97</strain>
    </source>
</reference>
<dbReference type="AlphaFoldDB" id="A0A2T3Z0X7"/>
<sequence>MGASNHACFVLAALTASLMTAMGDKGASHTIAAPFEVDLLFPRNETYAPSWLMPIVFAVQNPPLTVPPLSASIEWAVNPNLLSVAVNTISYPEGVWTLAWYVQYDTCGGPRRGENFTTVFTVSKSGKTVDLEAATSSDTCGTAEAQAFNITSPVQCDTLDPSPTTNPCAATIDSAAASSISALARAIGAVCTSYSTNLTCQDPRPPPGQPSAANPQVAAASTLHALTLLAALVAMIPSLQDLFSP</sequence>